<name>A0A3D9BQL4_9FLAO</name>
<gene>
    <name evidence="2" type="ORF">DRF62_05185</name>
</gene>
<keyword evidence="3" id="KW-1185">Reference proteome</keyword>
<evidence type="ECO:0000256" key="1">
    <source>
        <dbReference type="SAM" id="SignalP"/>
    </source>
</evidence>
<feature type="signal peptide" evidence="1">
    <location>
        <begin position="1"/>
        <end position="22"/>
    </location>
</feature>
<accession>A0A3D9BQL4</accession>
<dbReference type="Proteomes" id="UP000256512">
    <property type="component" value="Unassembled WGS sequence"/>
</dbReference>
<feature type="chain" id="PRO_5017700162" evidence="1">
    <location>
        <begin position="23"/>
        <end position="193"/>
    </location>
</feature>
<protein>
    <submittedName>
        <fullName evidence="2">Uncharacterized protein</fullName>
    </submittedName>
</protein>
<evidence type="ECO:0000313" key="2">
    <source>
        <dbReference type="EMBL" id="REC55803.1"/>
    </source>
</evidence>
<evidence type="ECO:0000313" key="3">
    <source>
        <dbReference type="Proteomes" id="UP000256512"/>
    </source>
</evidence>
<keyword evidence="1" id="KW-0732">Signal</keyword>
<proteinExistence type="predicted"/>
<reference evidence="2 3" key="1">
    <citation type="journal article" date="2006" name="Int. J. Syst. Evol. Microbiol.">
        <title>Chryseobacterium piscium sp. nov., isolated from fish of the South Atlantic Ocean off South Africa.</title>
        <authorList>
            <person name="de Beer H."/>
            <person name="Hugo C.J."/>
            <person name="Jooste P.J."/>
            <person name="Vancanneyt M."/>
            <person name="Coenye T."/>
            <person name="Vandamme P."/>
        </authorList>
    </citation>
    <scope>NUCLEOTIDE SEQUENCE [LARGE SCALE GENOMIC DNA]</scope>
    <source>
        <strain evidence="2 3">CCUG 51923</strain>
    </source>
</reference>
<organism evidence="2 3">
    <name type="scientific">Chryseobacterium piscium</name>
    <dbReference type="NCBI Taxonomy" id="333702"/>
    <lineage>
        <taxon>Bacteria</taxon>
        <taxon>Pseudomonadati</taxon>
        <taxon>Bacteroidota</taxon>
        <taxon>Flavobacteriia</taxon>
        <taxon>Flavobacteriales</taxon>
        <taxon>Weeksellaceae</taxon>
        <taxon>Chryseobacterium group</taxon>
        <taxon>Chryseobacterium</taxon>
    </lineage>
</organism>
<dbReference type="EMBL" id="QNVS01000010">
    <property type="protein sequence ID" value="REC55803.1"/>
    <property type="molecule type" value="Genomic_DNA"/>
</dbReference>
<comment type="caution">
    <text evidence="2">The sequence shown here is derived from an EMBL/GenBank/DDBJ whole genome shotgun (WGS) entry which is preliminary data.</text>
</comment>
<dbReference type="AlphaFoldDB" id="A0A3D9BQL4"/>
<dbReference type="RefSeq" id="WP_115949390.1">
    <property type="nucleotide sequence ID" value="NZ_QNVS01000010.1"/>
</dbReference>
<sequence>MKNKYKVLLSLAFILILELSFAQSRFDLGYGSGYSSGYCQDKANCISPISPIPPIPSVTENSDSYKDGYNRGFKDGLQNNKQETRTRYKTAKPKFYNNERNSNSTNEILLMLLKKKRETEEKVNQDFQQVYSEIENYEDNNSEEVIKLKTEYLNKTENLANSASEILKSTNGNYKHLLNLLQDIYDEFYEKVQ</sequence>